<dbReference type="AlphaFoldDB" id="X1IM91"/>
<comment type="caution">
    <text evidence="1">The sequence shown here is derived from an EMBL/GenBank/DDBJ whole genome shotgun (WGS) entry which is preliminary data.</text>
</comment>
<proteinExistence type="predicted"/>
<dbReference type="EMBL" id="BARU01031061">
    <property type="protein sequence ID" value="GAH70370.1"/>
    <property type="molecule type" value="Genomic_DNA"/>
</dbReference>
<organism evidence="1">
    <name type="scientific">marine sediment metagenome</name>
    <dbReference type="NCBI Taxonomy" id="412755"/>
    <lineage>
        <taxon>unclassified sequences</taxon>
        <taxon>metagenomes</taxon>
        <taxon>ecological metagenomes</taxon>
    </lineage>
</organism>
<protein>
    <recommendedName>
        <fullName evidence="2">Glycosyltransferase 2-like domain-containing protein</fullName>
    </recommendedName>
</protein>
<feature type="non-terminal residue" evidence="1">
    <location>
        <position position="105"/>
    </location>
</feature>
<reference evidence="1" key="1">
    <citation type="journal article" date="2014" name="Front. Microbiol.">
        <title>High frequency of phylogenetically diverse reductive dehalogenase-homologous genes in deep subseafloor sedimentary metagenomes.</title>
        <authorList>
            <person name="Kawai M."/>
            <person name="Futagami T."/>
            <person name="Toyoda A."/>
            <person name="Takaki Y."/>
            <person name="Nishi S."/>
            <person name="Hori S."/>
            <person name="Arai W."/>
            <person name="Tsubouchi T."/>
            <person name="Morono Y."/>
            <person name="Uchiyama I."/>
            <person name="Ito T."/>
            <person name="Fujiyama A."/>
            <person name="Inagaki F."/>
            <person name="Takami H."/>
        </authorList>
    </citation>
    <scope>NUCLEOTIDE SEQUENCE</scope>
    <source>
        <strain evidence="1">Expedition CK06-06</strain>
    </source>
</reference>
<sequence length="105" mass="12487">MSIEVIMITRRPWPKEILETMNWQTDKDFTMRLLVRGPQPWTPEELKALLEFPVEIYPQKLYFSTGTRYGAGLAWDELLTYVESDYVLFTEDYCVANPRSIETFR</sequence>
<evidence type="ECO:0000313" key="1">
    <source>
        <dbReference type="EMBL" id="GAH70370.1"/>
    </source>
</evidence>
<gene>
    <name evidence="1" type="ORF">S03H2_49180</name>
</gene>
<accession>X1IM91</accession>
<name>X1IM91_9ZZZZ</name>
<evidence type="ECO:0008006" key="2">
    <source>
        <dbReference type="Google" id="ProtNLM"/>
    </source>
</evidence>